<keyword evidence="2" id="KW-1185">Reference proteome</keyword>
<dbReference type="EMBL" id="CM047942">
    <property type="protein sequence ID" value="KAI9901377.1"/>
    <property type="molecule type" value="Genomic_DNA"/>
</dbReference>
<evidence type="ECO:0000313" key="2">
    <source>
        <dbReference type="Proteomes" id="UP001163324"/>
    </source>
</evidence>
<evidence type="ECO:0000313" key="1">
    <source>
        <dbReference type="EMBL" id="KAI9901377.1"/>
    </source>
</evidence>
<reference evidence="1" key="1">
    <citation type="submission" date="2022-10" db="EMBL/GenBank/DDBJ databases">
        <title>Complete Genome of Trichothecium roseum strain YXFP-22015, a Plant Pathogen Isolated from Citrus.</title>
        <authorList>
            <person name="Wang Y."/>
            <person name="Zhu L."/>
        </authorList>
    </citation>
    <scope>NUCLEOTIDE SEQUENCE</scope>
    <source>
        <strain evidence="1">YXFP-22015</strain>
    </source>
</reference>
<dbReference type="Proteomes" id="UP001163324">
    <property type="component" value="Chromosome 3"/>
</dbReference>
<comment type="caution">
    <text evidence="1">The sequence shown here is derived from an EMBL/GenBank/DDBJ whole genome shotgun (WGS) entry which is preliminary data.</text>
</comment>
<accession>A0ACC0V5F1</accession>
<name>A0ACC0V5F1_9HYPO</name>
<sequence length="449" mass="49585">MVANPIGNFFMAAQGWSHNDAEALNLFRNIAPDLSVQSAEYVPTSRAQQAWLIKTHLGTRYILSLPASRGATPLSLEKSSLVSESLLLCWLSSMPSYDDNAFFELQGDHEIIIRHGCLNYVSRSIPYLQKHAHHDFEKRRPEYLLTQPTDGIAISAMSGHLSREERSIIGYQSGCLVRRICGHVSPNGKFGPVCNILQGHFKQPVDSGTKDGFHSWTLAFHWMLESVAKDLEGKGVMVPYIEIRGHLKRLLHVLGGVTRPSLVIMDGAEDSNVLVKLEAPENVGGNETRPRIPLSVLGDLSSNGISGGDGGMGGNDKGTHNSERSTRVGSMSVTGLRNWSNCIFGDPLMAIIFARELPPAFVRGLREPLPRHDPFVRTSPVQDPDRAEARSALYQCFHGLVLIAQNFYHYRVPPDVPEEKDLQHVGRRLVKKALQRLDGIDDAGHVRGG</sequence>
<gene>
    <name evidence="1" type="ORF">N3K66_003194</name>
</gene>
<proteinExistence type="predicted"/>
<organism evidence="1 2">
    <name type="scientific">Trichothecium roseum</name>
    <dbReference type="NCBI Taxonomy" id="47278"/>
    <lineage>
        <taxon>Eukaryota</taxon>
        <taxon>Fungi</taxon>
        <taxon>Dikarya</taxon>
        <taxon>Ascomycota</taxon>
        <taxon>Pezizomycotina</taxon>
        <taxon>Sordariomycetes</taxon>
        <taxon>Hypocreomycetidae</taxon>
        <taxon>Hypocreales</taxon>
        <taxon>Hypocreales incertae sedis</taxon>
        <taxon>Trichothecium</taxon>
    </lineage>
</organism>
<protein>
    <submittedName>
        <fullName evidence="1">Uncharacterized protein</fullName>
    </submittedName>
</protein>